<keyword evidence="2" id="KW-0472">Membrane</keyword>
<dbReference type="SUPFAM" id="SSF50370">
    <property type="entry name" value="Ricin B-like lectins"/>
    <property type="match status" value="1"/>
</dbReference>
<evidence type="ECO:0000256" key="1">
    <source>
        <dbReference type="SAM" id="MobiDB-lite"/>
    </source>
</evidence>
<evidence type="ECO:0000256" key="2">
    <source>
        <dbReference type="SAM" id="Phobius"/>
    </source>
</evidence>
<dbReference type="PROSITE" id="PS50231">
    <property type="entry name" value="RICIN_B_LECTIN"/>
    <property type="match status" value="1"/>
</dbReference>
<evidence type="ECO:0000259" key="3">
    <source>
        <dbReference type="SMART" id="SM00458"/>
    </source>
</evidence>
<dbReference type="InterPro" id="IPR000772">
    <property type="entry name" value="Ricin_B_lectin"/>
</dbReference>
<dbReference type="InterPro" id="IPR023346">
    <property type="entry name" value="Lysozyme-like_dom_sf"/>
</dbReference>
<feature type="compositionally biased region" description="Low complexity" evidence="1">
    <location>
        <begin position="374"/>
        <end position="384"/>
    </location>
</feature>
<protein>
    <recommendedName>
        <fullName evidence="3">Ricin B lectin domain-containing protein</fullName>
    </recommendedName>
</protein>
<keyword evidence="2" id="KW-0812">Transmembrane</keyword>
<evidence type="ECO:0000313" key="5">
    <source>
        <dbReference type="Proteomes" id="UP000612808"/>
    </source>
</evidence>
<proteinExistence type="predicted"/>
<dbReference type="Gene3D" id="1.10.530.10">
    <property type="match status" value="2"/>
</dbReference>
<organism evidence="4 5">
    <name type="scientific">Actinocatenispora rupis</name>
    <dbReference type="NCBI Taxonomy" id="519421"/>
    <lineage>
        <taxon>Bacteria</taxon>
        <taxon>Bacillati</taxon>
        <taxon>Actinomycetota</taxon>
        <taxon>Actinomycetes</taxon>
        <taxon>Micromonosporales</taxon>
        <taxon>Micromonosporaceae</taxon>
        <taxon>Actinocatenispora</taxon>
    </lineage>
</organism>
<keyword evidence="5" id="KW-1185">Reference proteome</keyword>
<dbReference type="Proteomes" id="UP000612808">
    <property type="component" value="Unassembled WGS sequence"/>
</dbReference>
<dbReference type="Pfam" id="PF14200">
    <property type="entry name" value="RicinB_lectin_2"/>
    <property type="match status" value="1"/>
</dbReference>
<dbReference type="SUPFAM" id="SSF53955">
    <property type="entry name" value="Lysozyme-like"/>
    <property type="match status" value="2"/>
</dbReference>
<dbReference type="InterPro" id="IPR035992">
    <property type="entry name" value="Ricin_B-like_lectins"/>
</dbReference>
<dbReference type="CDD" id="cd00161">
    <property type="entry name" value="beta-trefoil_Ricin-like"/>
    <property type="match status" value="1"/>
</dbReference>
<dbReference type="RefSeq" id="WP_203665034.1">
    <property type="nucleotide sequence ID" value="NZ_BAAAZM010000012.1"/>
</dbReference>
<dbReference type="Gene3D" id="2.80.10.50">
    <property type="match status" value="1"/>
</dbReference>
<dbReference type="EMBL" id="BOMB01000059">
    <property type="protein sequence ID" value="GID16358.1"/>
    <property type="molecule type" value="Genomic_DNA"/>
</dbReference>
<feature type="transmembrane region" description="Helical" evidence="2">
    <location>
        <begin position="31"/>
        <end position="50"/>
    </location>
</feature>
<reference evidence="4" key="1">
    <citation type="submission" date="2021-01" db="EMBL/GenBank/DDBJ databases">
        <title>Whole genome shotgun sequence of Actinocatenispora rupis NBRC 107355.</title>
        <authorList>
            <person name="Komaki H."/>
            <person name="Tamura T."/>
        </authorList>
    </citation>
    <scope>NUCLEOTIDE SEQUENCE</scope>
    <source>
        <strain evidence="4">NBRC 107355</strain>
    </source>
</reference>
<comment type="caution">
    <text evidence="4">The sequence shown here is derived from an EMBL/GenBank/DDBJ whole genome shotgun (WGS) entry which is preliminary data.</text>
</comment>
<feature type="domain" description="Ricin B lectin" evidence="3">
    <location>
        <begin position="413"/>
        <end position="558"/>
    </location>
</feature>
<dbReference type="AlphaFoldDB" id="A0A8J3J9G4"/>
<accession>A0A8J3J9G4</accession>
<keyword evidence="2" id="KW-1133">Transmembrane helix</keyword>
<sequence>MRRTAIRTFSRRFLTITAGVFRPVIHGRWPGSVLVLVLILAVGAQGYLAFEPKLADNGELTGKPVSATDLRTIQTAALSCPSLTAPRLAGQVMAASGFDAAAVGTGGRRGLAGLDQAGWRRWHPWPDAQDTDPQAGIVALAHQTCEMVGELRTAGVPGDPWRTAVAATKVGPDAVRKVKGIPAEAQKYVDTVAAYSDWYARQPEFGGTDTGTPDPAATPEVAPEAAKPLPDAYVADVLKAGRICPAVTPARIAAQLMAGSGFDPNKQSAGGAQGIAQFLPEIWSTYASRSDPATASPWNPDSAIPMLGSTMCDLAGQLSALTSGDPYTLALAAFQWSATAIRQAGGVPQSKSLQDNADRVLSYVDYYSKDTRLAPAKPSTKPSPSHSPSPSPSGRAHGTNPVPLPYELQVDLSVQYQIKNGFSQKVLDVPGDDNNPGAGVTIQQYRDKRGKDQFWKIVPVPHMRGWYHIVNGYSGKVLAVKGGSTQDGASIVQADPNDTARTQMWHFEPAGNDTFHLLNCKSRKVLDVYGDDLNTSDGGTIDQWGQQDYAKDQRWLLSR</sequence>
<name>A0A8J3J9G4_9ACTN</name>
<feature type="region of interest" description="Disordered" evidence="1">
    <location>
        <begin position="373"/>
        <end position="404"/>
    </location>
</feature>
<evidence type="ECO:0000313" key="4">
    <source>
        <dbReference type="EMBL" id="GID16358.1"/>
    </source>
</evidence>
<gene>
    <name evidence="4" type="ORF">Aru02nite_72470</name>
</gene>
<dbReference type="SMART" id="SM00458">
    <property type="entry name" value="RICIN"/>
    <property type="match status" value="1"/>
</dbReference>